<accession>A0A371FI36</accession>
<feature type="transmembrane region" description="Helical" evidence="1">
    <location>
        <begin position="34"/>
        <end position="54"/>
    </location>
</feature>
<name>A0A371FI36_MUCPR</name>
<dbReference type="PANTHER" id="PTHR37984">
    <property type="entry name" value="PROTEIN CBG26694"/>
    <property type="match status" value="1"/>
</dbReference>
<dbReference type="SUPFAM" id="SSF56672">
    <property type="entry name" value="DNA/RNA polymerases"/>
    <property type="match status" value="1"/>
</dbReference>
<proteinExistence type="predicted"/>
<dbReference type="InterPro" id="IPR043128">
    <property type="entry name" value="Rev_trsase/Diguanyl_cyclase"/>
</dbReference>
<comment type="caution">
    <text evidence="2">The sequence shown here is derived from an EMBL/GenBank/DDBJ whole genome shotgun (WGS) entry which is preliminary data.</text>
</comment>
<dbReference type="EMBL" id="QJKJ01009020">
    <property type="protein sequence ID" value="RDX77959.1"/>
    <property type="molecule type" value="Genomic_DNA"/>
</dbReference>
<reference evidence="2" key="1">
    <citation type="submission" date="2018-05" db="EMBL/GenBank/DDBJ databases">
        <title>Draft genome of Mucuna pruriens seed.</title>
        <authorList>
            <person name="Nnadi N.E."/>
            <person name="Vos R."/>
            <person name="Hasami M.H."/>
            <person name="Devisetty U.K."/>
            <person name="Aguiy J.C."/>
        </authorList>
    </citation>
    <scope>NUCLEOTIDE SEQUENCE [LARGE SCALE GENOMIC DNA]</scope>
    <source>
        <strain evidence="2">JCA_2017</strain>
    </source>
</reference>
<dbReference type="Proteomes" id="UP000257109">
    <property type="component" value="Unassembled WGS sequence"/>
</dbReference>
<dbReference type="InterPro" id="IPR050951">
    <property type="entry name" value="Retrovirus_Pol_polyprotein"/>
</dbReference>
<keyword evidence="1" id="KW-0812">Transmembrane</keyword>
<dbReference type="InterPro" id="IPR043502">
    <property type="entry name" value="DNA/RNA_pol_sf"/>
</dbReference>
<dbReference type="Gene3D" id="3.30.70.270">
    <property type="match status" value="1"/>
</dbReference>
<evidence type="ECO:0000256" key="1">
    <source>
        <dbReference type="SAM" id="Phobius"/>
    </source>
</evidence>
<evidence type="ECO:0000313" key="2">
    <source>
        <dbReference type="EMBL" id="RDX77959.1"/>
    </source>
</evidence>
<dbReference type="STRING" id="157652.A0A371FI36"/>
<feature type="non-terminal residue" evidence="2">
    <location>
        <position position="1"/>
    </location>
</feature>
<keyword evidence="1" id="KW-0472">Membrane</keyword>
<dbReference type="AlphaFoldDB" id="A0A371FI36"/>
<keyword evidence="3" id="KW-1185">Reference proteome</keyword>
<dbReference type="OrthoDB" id="8000983at2759"/>
<keyword evidence="1" id="KW-1133">Transmembrane helix</keyword>
<sequence length="153" mass="17762">MFFDLTNAPKYFHETHESSLKESQRQMCCGLFSLYYLSILLVLMIILRIMLLLLQEEPLYVNLEKYTFCTNGVIFQDYVVGSQGFKVDVKKVKTIQCWSTPKFLSDVRSFHGLASFYRCFVKDFSTLTSLLNEIVKKMEGLNGKKAKKEPSKL</sequence>
<protein>
    <submittedName>
        <fullName evidence="2">Retrovirus-related Pol polyprotein from transposon opus</fullName>
    </submittedName>
</protein>
<organism evidence="2 3">
    <name type="scientific">Mucuna pruriens</name>
    <name type="common">Velvet bean</name>
    <name type="synonym">Dolichos pruriens</name>
    <dbReference type="NCBI Taxonomy" id="157652"/>
    <lineage>
        <taxon>Eukaryota</taxon>
        <taxon>Viridiplantae</taxon>
        <taxon>Streptophyta</taxon>
        <taxon>Embryophyta</taxon>
        <taxon>Tracheophyta</taxon>
        <taxon>Spermatophyta</taxon>
        <taxon>Magnoliopsida</taxon>
        <taxon>eudicotyledons</taxon>
        <taxon>Gunneridae</taxon>
        <taxon>Pentapetalae</taxon>
        <taxon>rosids</taxon>
        <taxon>fabids</taxon>
        <taxon>Fabales</taxon>
        <taxon>Fabaceae</taxon>
        <taxon>Papilionoideae</taxon>
        <taxon>50 kb inversion clade</taxon>
        <taxon>NPAAA clade</taxon>
        <taxon>indigoferoid/millettioid clade</taxon>
        <taxon>Phaseoleae</taxon>
        <taxon>Mucuna</taxon>
    </lineage>
</organism>
<gene>
    <name evidence="2" type="primary">pol</name>
    <name evidence="2" type="ORF">CR513_41832</name>
</gene>
<dbReference type="PANTHER" id="PTHR37984:SF5">
    <property type="entry name" value="PROTEIN NYNRIN-LIKE"/>
    <property type="match status" value="1"/>
</dbReference>
<evidence type="ECO:0000313" key="3">
    <source>
        <dbReference type="Proteomes" id="UP000257109"/>
    </source>
</evidence>